<keyword evidence="2" id="KW-1185">Reference proteome</keyword>
<proteinExistence type="predicted"/>
<organism evidence="1 2">
    <name type="scientific">Camellia lanceoleosa</name>
    <dbReference type="NCBI Taxonomy" id="1840588"/>
    <lineage>
        <taxon>Eukaryota</taxon>
        <taxon>Viridiplantae</taxon>
        <taxon>Streptophyta</taxon>
        <taxon>Embryophyta</taxon>
        <taxon>Tracheophyta</taxon>
        <taxon>Spermatophyta</taxon>
        <taxon>Magnoliopsida</taxon>
        <taxon>eudicotyledons</taxon>
        <taxon>Gunneridae</taxon>
        <taxon>Pentapetalae</taxon>
        <taxon>asterids</taxon>
        <taxon>Ericales</taxon>
        <taxon>Theaceae</taxon>
        <taxon>Camellia</taxon>
    </lineage>
</organism>
<name>A0ACC0IRE2_9ERIC</name>
<protein>
    <submittedName>
        <fullName evidence="1">Uncharacterized protein</fullName>
    </submittedName>
</protein>
<accession>A0ACC0IRE2</accession>
<comment type="caution">
    <text evidence="1">The sequence shown here is derived from an EMBL/GenBank/DDBJ whole genome shotgun (WGS) entry which is preliminary data.</text>
</comment>
<evidence type="ECO:0000313" key="2">
    <source>
        <dbReference type="Proteomes" id="UP001060215"/>
    </source>
</evidence>
<evidence type="ECO:0000313" key="1">
    <source>
        <dbReference type="EMBL" id="KAI8028006.1"/>
    </source>
</evidence>
<gene>
    <name evidence="1" type="ORF">LOK49_LG02G03050</name>
</gene>
<sequence length="136" mass="14882">MELEGESDSLEFSKDSNELGASKMADMMKSADINATGRGSKRKHSSAKTLQNKRITGATALATTMEDLGLDPVDPLLHFGVMLMEVPNNREMVMSIPTDQGIISVTEYRYMDMADRDDLAALDDAMMLGDNDVEMA</sequence>
<dbReference type="EMBL" id="CM045760">
    <property type="protein sequence ID" value="KAI8028006.1"/>
    <property type="molecule type" value="Genomic_DNA"/>
</dbReference>
<reference evidence="1 2" key="1">
    <citation type="journal article" date="2022" name="Plant J.">
        <title>Chromosome-level genome of Camellia lanceoleosa provides a valuable resource for understanding genome evolution and self-incompatibility.</title>
        <authorList>
            <person name="Gong W."/>
            <person name="Xiao S."/>
            <person name="Wang L."/>
            <person name="Liao Z."/>
            <person name="Chang Y."/>
            <person name="Mo W."/>
            <person name="Hu G."/>
            <person name="Li W."/>
            <person name="Zhao G."/>
            <person name="Zhu H."/>
            <person name="Hu X."/>
            <person name="Ji K."/>
            <person name="Xiang X."/>
            <person name="Song Q."/>
            <person name="Yuan D."/>
            <person name="Jin S."/>
            <person name="Zhang L."/>
        </authorList>
    </citation>
    <scope>NUCLEOTIDE SEQUENCE [LARGE SCALE GENOMIC DNA]</scope>
    <source>
        <strain evidence="1">SQ_2022a</strain>
    </source>
</reference>
<dbReference type="Proteomes" id="UP001060215">
    <property type="component" value="Chromosome 3"/>
</dbReference>